<accession>A0AA96ETR3</accession>
<dbReference type="InterPro" id="IPR036942">
    <property type="entry name" value="Beta-barrel_TonB_sf"/>
</dbReference>
<dbReference type="PANTHER" id="PTHR30069:SF29">
    <property type="entry name" value="HEMOGLOBIN AND HEMOGLOBIN-HAPTOGLOBIN-BINDING PROTEIN 1-RELATED"/>
    <property type="match status" value="1"/>
</dbReference>
<evidence type="ECO:0000256" key="1">
    <source>
        <dbReference type="ARBA" id="ARBA00004571"/>
    </source>
</evidence>
<dbReference type="Gene3D" id="2.170.130.10">
    <property type="entry name" value="TonB-dependent receptor, plug domain"/>
    <property type="match status" value="1"/>
</dbReference>
<feature type="chain" id="PRO_5044705103" evidence="10">
    <location>
        <begin position="23"/>
        <end position="814"/>
    </location>
</feature>
<accession>A0AA96F2B4</accession>
<keyword evidence="7 8" id="KW-0998">Cell outer membrane</keyword>
<keyword evidence="4 8" id="KW-0812">Transmembrane</keyword>
<dbReference type="SUPFAM" id="SSF56935">
    <property type="entry name" value="Porins"/>
    <property type="match status" value="1"/>
</dbReference>
<dbReference type="SUPFAM" id="SSF49464">
    <property type="entry name" value="Carboxypeptidase regulatory domain-like"/>
    <property type="match status" value="1"/>
</dbReference>
<feature type="domain" description="Outer membrane protein beta-barrel" evidence="12">
    <location>
        <begin position="380"/>
        <end position="787"/>
    </location>
</feature>
<keyword evidence="2 8" id="KW-0813">Transport</keyword>
<evidence type="ECO:0000259" key="11">
    <source>
        <dbReference type="Pfam" id="PF07715"/>
    </source>
</evidence>
<dbReference type="RefSeq" id="WP_313322084.1">
    <property type="nucleotide sequence ID" value="NZ_CP134878.1"/>
</dbReference>
<evidence type="ECO:0000313" key="15">
    <source>
        <dbReference type="Proteomes" id="UP001304515"/>
    </source>
</evidence>
<evidence type="ECO:0000313" key="14">
    <source>
        <dbReference type="EMBL" id="WNM22339.1"/>
    </source>
</evidence>
<dbReference type="InterPro" id="IPR041700">
    <property type="entry name" value="OMP_b-brl_3"/>
</dbReference>
<comment type="similarity">
    <text evidence="8">Belongs to the TonB-dependent receptor family.</text>
</comment>
<keyword evidence="13" id="KW-0675">Receptor</keyword>
<dbReference type="AlphaFoldDB" id="A0AA96ETR3"/>
<keyword evidence="3 8" id="KW-1134">Transmembrane beta strand</keyword>
<dbReference type="PANTHER" id="PTHR30069">
    <property type="entry name" value="TONB-DEPENDENT OUTER MEMBRANE RECEPTOR"/>
    <property type="match status" value="1"/>
</dbReference>
<evidence type="ECO:0000256" key="4">
    <source>
        <dbReference type="ARBA" id="ARBA00022692"/>
    </source>
</evidence>
<evidence type="ECO:0000256" key="10">
    <source>
        <dbReference type="SAM" id="SignalP"/>
    </source>
</evidence>
<organism evidence="13">
    <name type="scientific">Flavobacterium capsici</name>
    <dbReference type="NCBI Taxonomy" id="3075618"/>
    <lineage>
        <taxon>Bacteria</taxon>
        <taxon>Pseudomonadati</taxon>
        <taxon>Bacteroidota</taxon>
        <taxon>Flavobacteriia</taxon>
        <taxon>Flavobacteriales</taxon>
        <taxon>Flavobacteriaceae</taxon>
        <taxon>Flavobacterium</taxon>
    </lineage>
</organism>
<proteinExistence type="inferred from homology"/>
<dbReference type="Gene3D" id="2.60.40.1120">
    <property type="entry name" value="Carboxypeptidase-like, regulatory domain"/>
    <property type="match status" value="1"/>
</dbReference>
<comment type="subcellular location">
    <subcellularLocation>
        <location evidence="1 8">Cell outer membrane</location>
        <topology evidence="1 8">Multi-pass membrane protein</topology>
    </subcellularLocation>
</comment>
<dbReference type="EMBL" id="CP134890">
    <property type="protein sequence ID" value="WNM22339.1"/>
    <property type="molecule type" value="Genomic_DNA"/>
</dbReference>
<dbReference type="InterPro" id="IPR008969">
    <property type="entry name" value="CarboxyPept-like_regulatory"/>
</dbReference>
<name>A0AA96ETR3_9FLAO</name>
<sequence length="814" mass="91819">MIPNKKVFLAIFLLFTTFISFAQDEANNKVKVTGKVIDKSSSFPLEYSTITLKSVNNPNKVFGGITNNEGAFSIDVDKGKYNIVIEFISFQPTEIKNKEVLDNLDLGTIALDEVSKLLNEVIIRNESTTVEIKLDKKVYNVGKDLMVKGGTVSDVLDNIPSVTVDVDGTIALRGNDNVRVLIDGKPSTAINVSEALRLIPADAIDRVEVITNPSARYDAEGGGGLLNIILKKGKTNGLNGTIIATTGEPANHGLTGTLNYKTDNFNLFTTQGYNYRKNPGFSNVDTEYLNPTGNSPSYVYERRNNDRLNKGYNGGFGVEWFLDDNTNWTNSMNYRKNSSTNESDVVYTNIYNSLPNSIRNRFNSDSGNGEDVEFNSNLIKKFKKDGHQLTINFQTSLNKDDNSSIIVDSQFPNANTFSIQSQNKNLFSGDYVLPIGKGMQFEAGYRGEFTTQNTNVGILEDNVQNDDLSSKLEYKEKVNALYTQFGSKINKFSFLLGLRWEDSNIDVNLLDTNDFNNKKYNNFFPSAFFTYEISDQSSASISYSRRIRRPRGRFLNPSSDFSSNINLFQGNPDLDPAMTDSFDLGYLTKFGKKLTFNTSAYVNKTTDVFTFVRRNSGETTDDGIPIVLFNPINLATEYRAGFEFTLNYNPYKWWRLNSNFNFFSIETQGENVYIDFNGDTVVQNLNNKTTTWSTRLNSKINLPYSIDWQTNLSYEGDQKTGQGNRKGMFSANLAFSKDVFKDKATIALNVSDVFNSRIRRIETNLENLNSLSEFQWRKRQITLSFTYRFNKKKNDKEKKGNQQQDFDGGGDFPG</sequence>
<dbReference type="InterPro" id="IPR039426">
    <property type="entry name" value="TonB-dep_rcpt-like"/>
</dbReference>
<dbReference type="Pfam" id="PF13715">
    <property type="entry name" value="CarbopepD_reg_2"/>
    <property type="match status" value="1"/>
</dbReference>
<dbReference type="GO" id="GO:0009279">
    <property type="term" value="C:cell outer membrane"/>
    <property type="evidence" value="ECO:0007669"/>
    <property type="project" value="UniProtKB-SubCell"/>
</dbReference>
<dbReference type="KEGG" id="fcj:RN605_03005"/>
<dbReference type="Proteomes" id="UP001304515">
    <property type="component" value="Chromosome"/>
</dbReference>
<keyword evidence="6 8" id="KW-0472">Membrane</keyword>
<evidence type="ECO:0000256" key="9">
    <source>
        <dbReference type="SAM" id="MobiDB-lite"/>
    </source>
</evidence>
<dbReference type="InterPro" id="IPR012910">
    <property type="entry name" value="Plug_dom"/>
</dbReference>
<evidence type="ECO:0000256" key="5">
    <source>
        <dbReference type="ARBA" id="ARBA00022729"/>
    </source>
</evidence>
<reference evidence="13 15" key="1">
    <citation type="submission" date="2023-09" db="EMBL/GenBank/DDBJ databases">
        <title>Flavobacterium sp. a novel bacteria isolate from Pepper rhizosphere.</title>
        <authorList>
            <person name="Peng Y."/>
            <person name="Lee J."/>
        </authorList>
    </citation>
    <scope>NUCLEOTIDE SEQUENCE</scope>
    <source>
        <strain evidence="13">PMR2A8</strain>
        <strain evidence="14 15">PMTSA4</strain>
    </source>
</reference>
<feature type="domain" description="TonB-dependent receptor plug" evidence="11">
    <location>
        <begin position="149"/>
        <end position="224"/>
    </location>
</feature>
<feature type="signal peptide" evidence="10">
    <location>
        <begin position="1"/>
        <end position="22"/>
    </location>
</feature>
<keyword evidence="5 10" id="KW-0732">Signal</keyword>
<dbReference type="Pfam" id="PF07715">
    <property type="entry name" value="Plug"/>
    <property type="match status" value="1"/>
</dbReference>
<dbReference type="GO" id="GO:0015344">
    <property type="term" value="F:siderophore uptake transmembrane transporter activity"/>
    <property type="evidence" value="ECO:0007669"/>
    <property type="project" value="TreeGrafter"/>
</dbReference>
<evidence type="ECO:0000256" key="6">
    <source>
        <dbReference type="ARBA" id="ARBA00023136"/>
    </source>
</evidence>
<dbReference type="Pfam" id="PF14905">
    <property type="entry name" value="OMP_b-brl_3"/>
    <property type="match status" value="1"/>
</dbReference>
<evidence type="ECO:0000313" key="13">
    <source>
        <dbReference type="EMBL" id="WNM18288.1"/>
    </source>
</evidence>
<evidence type="ECO:0000256" key="8">
    <source>
        <dbReference type="PROSITE-ProRule" id="PRU01360"/>
    </source>
</evidence>
<evidence type="ECO:0000256" key="2">
    <source>
        <dbReference type="ARBA" id="ARBA00022448"/>
    </source>
</evidence>
<gene>
    <name evidence="14" type="ORF">RN605_03005</name>
    <name evidence="13" type="ORF">RN608_09705</name>
</gene>
<dbReference type="EMBL" id="CP134878">
    <property type="protein sequence ID" value="WNM18288.1"/>
    <property type="molecule type" value="Genomic_DNA"/>
</dbReference>
<dbReference type="PROSITE" id="PS52016">
    <property type="entry name" value="TONB_DEPENDENT_REC_3"/>
    <property type="match status" value="1"/>
</dbReference>
<evidence type="ECO:0000259" key="12">
    <source>
        <dbReference type="Pfam" id="PF14905"/>
    </source>
</evidence>
<feature type="region of interest" description="Disordered" evidence="9">
    <location>
        <begin position="792"/>
        <end position="814"/>
    </location>
</feature>
<protein>
    <submittedName>
        <fullName evidence="13">TonB-dependent receptor</fullName>
    </submittedName>
</protein>
<evidence type="ECO:0000256" key="7">
    <source>
        <dbReference type="ARBA" id="ARBA00023237"/>
    </source>
</evidence>
<dbReference type="InterPro" id="IPR037066">
    <property type="entry name" value="Plug_dom_sf"/>
</dbReference>
<dbReference type="Gene3D" id="2.40.170.20">
    <property type="entry name" value="TonB-dependent receptor, beta-barrel domain"/>
    <property type="match status" value="1"/>
</dbReference>
<evidence type="ECO:0000256" key="3">
    <source>
        <dbReference type="ARBA" id="ARBA00022452"/>
    </source>
</evidence>
<dbReference type="GO" id="GO:0044718">
    <property type="term" value="P:siderophore transmembrane transport"/>
    <property type="evidence" value="ECO:0007669"/>
    <property type="project" value="TreeGrafter"/>
</dbReference>
<keyword evidence="15" id="KW-1185">Reference proteome</keyword>